<feature type="compositionally biased region" description="Low complexity" evidence="1">
    <location>
        <begin position="198"/>
        <end position="209"/>
    </location>
</feature>
<reference evidence="2 3" key="1">
    <citation type="submission" date="2019-01" db="EMBL/GenBank/DDBJ databases">
        <title>Draft genome sequence of Lactobacillus paraplantarum OSY-TC318, a Producer of the novel lantibiotic Paraplantaracin TC318.</title>
        <authorList>
            <person name="Hussein W.E."/>
            <person name="Huang E."/>
            <person name="Yousef A.E."/>
        </authorList>
    </citation>
    <scope>NUCLEOTIDE SEQUENCE [LARGE SCALE GENOMIC DNA]</scope>
    <source>
        <strain evidence="2 3">OSY-TC318</strain>
    </source>
</reference>
<feature type="region of interest" description="Disordered" evidence="1">
    <location>
        <begin position="198"/>
        <end position="227"/>
    </location>
</feature>
<accession>A0A4Q9Y0T4</accession>
<protein>
    <submittedName>
        <fullName evidence="2">Uncharacterized protein</fullName>
    </submittedName>
</protein>
<dbReference type="EMBL" id="SEHH01000109">
    <property type="protein sequence ID" value="TBX38648.1"/>
    <property type="molecule type" value="Genomic_DNA"/>
</dbReference>
<evidence type="ECO:0000313" key="2">
    <source>
        <dbReference type="EMBL" id="TBX38648.1"/>
    </source>
</evidence>
<evidence type="ECO:0000313" key="3">
    <source>
        <dbReference type="Proteomes" id="UP000292648"/>
    </source>
</evidence>
<comment type="caution">
    <text evidence="2">The sequence shown here is derived from an EMBL/GenBank/DDBJ whole genome shotgun (WGS) entry which is preliminary data.</text>
</comment>
<dbReference type="Proteomes" id="UP000292648">
    <property type="component" value="Unassembled WGS sequence"/>
</dbReference>
<evidence type="ECO:0000256" key="1">
    <source>
        <dbReference type="SAM" id="MobiDB-lite"/>
    </source>
</evidence>
<organism evidence="2 3">
    <name type="scientific">Lactiplantibacillus paraplantarum</name>
    <dbReference type="NCBI Taxonomy" id="60520"/>
    <lineage>
        <taxon>Bacteria</taxon>
        <taxon>Bacillati</taxon>
        <taxon>Bacillota</taxon>
        <taxon>Bacilli</taxon>
        <taxon>Lactobacillales</taxon>
        <taxon>Lactobacillaceae</taxon>
        <taxon>Lactiplantibacillus</taxon>
    </lineage>
</organism>
<feature type="compositionally biased region" description="Basic and acidic residues" evidence="1">
    <location>
        <begin position="215"/>
        <end position="227"/>
    </location>
</feature>
<dbReference type="AlphaFoldDB" id="A0A4Q9Y0T4"/>
<gene>
    <name evidence="2" type="ORF">EUZ87_13130</name>
</gene>
<proteinExistence type="predicted"/>
<sequence>MSAETELAKLSEIQELDEPHLHVKELISDVDQQVKRNLVSQFGITRFLDDFKVGGGVDTIHNVRAGIYSSEGVAQQLKDETSGYDKDVARTLHGGSAAYKEINRQQTELKKKHQLTDVNTGKLLKANQQTDLDHTVATKTIWEDQGRVLAGLSADEIANNKDNLHLTDKSINRSMGAQDKTEYAKDLSRKKAIWKQQNSLDQNDSNLSNNKKRSKAENTRNRLAADEQAIKENDLNAKHAIDKKINQYYQSEKFLKGTFVNSASQGLKQSGKAVIGIILYQVEDAIIKALVKVINQWETFNSVKERFDSLIQAIKNNLATIDVRVSSIEDAAVSGLTGGFMGAVTNTIVNAFSTTAVNIAKLLNDSLISLVQAAKILCVQDAQITLRERTNQATKIITAALVASLGVMLGDVLSKDIMVKFPVLAPVSDLIGNLMSAVISGGLTAMLIYTMDNWSQILLSVKEQFDTFMVGLTVSPKTIEASYQQAIAKVETLYQELLVQIYQRYAETNRLQQLAYDMDLPTADQFVASGDLAQHMGVDQQQILRNRSDVNNYFNS</sequence>
<name>A0A4Q9Y0T4_9LACO</name>